<reference evidence="2" key="1">
    <citation type="journal article" date="2018" name="Genome Biol.">
        <title>SKESA: strategic k-mer extension for scrupulous assemblies.</title>
        <authorList>
            <person name="Souvorov A."/>
            <person name="Agarwala R."/>
            <person name="Lipman D.J."/>
        </authorList>
    </citation>
    <scope>NUCLEOTIDE SEQUENCE</scope>
    <source>
        <strain evidence="2">Sam_39e8b751-cbd8-401c-99e5-909f6e80a6d5</strain>
    </source>
</reference>
<evidence type="ECO:0000256" key="1">
    <source>
        <dbReference type="SAM" id="MobiDB-lite"/>
    </source>
</evidence>
<feature type="region of interest" description="Disordered" evidence="1">
    <location>
        <begin position="12"/>
        <end position="32"/>
    </location>
</feature>
<dbReference type="AlphaFoldDB" id="A0A724XKC1"/>
<feature type="compositionally biased region" description="Low complexity" evidence="1">
    <location>
        <begin position="12"/>
        <end position="22"/>
    </location>
</feature>
<keyword evidence="2" id="KW-0255">Endonuclease</keyword>
<sequence length="94" mass="10436">WQKVAKLAEASAEAGFSGGNAAPWSSVNNCTEGGTRRRLKLELRSRGFDGSDEEVDILKRGGGLRFGQSALIYRNGRLQEKQNEPMQELWPGWL</sequence>
<name>A0A724XKC1_SALPT</name>
<evidence type="ECO:0000313" key="2">
    <source>
        <dbReference type="EMBL" id="HAE0544313.1"/>
    </source>
</evidence>
<keyword evidence="2" id="KW-0540">Nuclease</keyword>
<gene>
    <name evidence="2" type="ORF">G2240_23035</name>
</gene>
<reference evidence="2" key="2">
    <citation type="submission" date="2019-01" db="EMBL/GenBank/DDBJ databases">
        <authorList>
            <consortium name="NCBI Pathogen Detection Project"/>
        </authorList>
    </citation>
    <scope>NUCLEOTIDE SEQUENCE</scope>
    <source>
        <strain evidence="2">Sam_39e8b751-cbd8-401c-99e5-909f6e80a6d5</strain>
    </source>
</reference>
<protein>
    <submittedName>
        <fullName evidence="2">Replication endonuclease</fullName>
    </submittedName>
</protein>
<dbReference type="GO" id="GO:0004519">
    <property type="term" value="F:endonuclease activity"/>
    <property type="evidence" value="ECO:0007669"/>
    <property type="project" value="UniProtKB-KW"/>
</dbReference>
<proteinExistence type="predicted"/>
<feature type="compositionally biased region" description="Polar residues" evidence="1">
    <location>
        <begin position="23"/>
        <end position="32"/>
    </location>
</feature>
<accession>A0A724XKC1</accession>
<dbReference type="EMBL" id="DAAQRG010000046">
    <property type="protein sequence ID" value="HAE0544313.1"/>
    <property type="molecule type" value="Genomic_DNA"/>
</dbReference>
<organism evidence="2">
    <name type="scientific">Salmonella paratyphi A</name>
    <dbReference type="NCBI Taxonomy" id="54388"/>
    <lineage>
        <taxon>Bacteria</taxon>
        <taxon>Pseudomonadati</taxon>
        <taxon>Pseudomonadota</taxon>
        <taxon>Gammaproteobacteria</taxon>
        <taxon>Enterobacterales</taxon>
        <taxon>Enterobacteriaceae</taxon>
        <taxon>Salmonella</taxon>
    </lineage>
</organism>
<comment type="caution">
    <text evidence="2">The sequence shown here is derived from an EMBL/GenBank/DDBJ whole genome shotgun (WGS) entry which is preliminary data.</text>
</comment>
<keyword evidence="2" id="KW-0378">Hydrolase</keyword>
<feature type="non-terminal residue" evidence="2">
    <location>
        <position position="1"/>
    </location>
</feature>